<evidence type="ECO:0000256" key="1">
    <source>
        <dbReference type="SAM" id="Phobius"/>
    </source>
</evidence>
<evidence type="ECO:0000259" key="2">
    <source>
        <dbReference type="Pfam" id="PF12430"/>
    </source>
</evidence>
<feature type="transmembrane region" description="Helical" evidence="1">
    <location>
        <begin position="362"/>
        <end position="385"/>
    </location>
</feature>
<dbReference type="PANTHER" id="PTHR15948:SF0">
    <property type="entry name" value="GOLGI PH REGULATOR A-RELATED"/>
    <property type="match status" value="1"/>
</dbReference>
<organism evidence="3 4">
    <name type="scientific">Mucor plumbeus</name>
    <dbReference type="NCBI Taxonomy" id="97098"/>
    <lineage>
        <taxon>Eukaryota</taxon>
        <taxon>Fungi</taxon>
        <taxon>Fungi incertae sedis</taxon>
        <taxon>Mucoromycota</taxon>
        <taxon>Mucoromycotina</taxon>
        <taxon>Mucoromycetes</taxon>
        <taxon>Mucorales</taxon>
        <taxon>Mucorineae</taxon>
        <taxon>Mucoraceae</taxon>
        <taxon>Mucor</taxon>
    </lineage>
</organism>
<evidence type="ECO:0000313" key="4">
    <source>
        <dbReference type="Proteomes" id="UP000650833"/>
    </source>
</evidence>
<evidence type="ECO:0000313" key="3">
    <source>
        <dbReference type="EMBL" id="KAG2193443.1"/>
    </source>
</evidence>
<feature type="domain" description="Abscisic acid G-protein coupled receptor-like" evidence="2">
    <location>
        <begin position="253"/>
        <end position="426"/>
    </location>
</feature>
<sequence length="454" mass="52210">MAIFDTVIFISIQVILLTVGSTKVAKLLFNDYETPSPIAFKNPLYIPHLLFSLTLSSSCTLFLLVFSEIVNLFSNTARSQYWKLNLDLLLPLVIIIIPWFQLYTFLHTTRGWRVKSSIYLTSILWAIYLYLFSQIKQYTEIVNTPFATWASYKRHVSEQDFKVAEHAYQQTEDMIQGKRVLLKKMQDQDDITNKKKPSTSGGGIFTRIVSSMAGSEDSEIMLLQTEIEQLQGLAVNMKSDLDELERGRAKSRFSQTWKGQIWGVVDKIFAIYCIYKLTVTTINVLLQRSGSSDPITKMLSVMMSHLDRNSVDFKIDPVFWSQQLSFWFAGIIVFGSVRGFLKLLTRVLRVFMLKVTFSTSNVLLFVAHMMGMYFLSSVLMMQMSLPPEYRYLISSSLHSVEFDYFKHWSDIIFVVSSFISSLVIYVIYITHDAKSMATDFADIELLSAENGRFD</sequence>
<dbReference type="EMBL" id="JAEPRC010000649">
    <property type="protein sequence ID" value="KAG2193443.1"/>
    <property type="molecule type" value="Genomic_DNA"/>
</dbReference>
<dbReference type="PANTHER" id="PTHR15948">
    <property type="entry name" value="G-PROTEIN COUPLED RECEPTOR 89-RELATED"/>
    <property type="match status" value="1"/>
</dbReference>
<dbReference type="InterPro" id="IPR025969">
    <property type="entry name" value="ABA_GPCR_dom"/>
</dbReference>
<name>A0A8H7QJ26_9FUNG</name>
<feature type="transmembrane region" description="Helical" evidence="1">
    <location>
        <begin position="88"/>
        <end position="106"/>
    </location>
</feature>
<accession>A0A8H7QJ26</accession>
<gene>
    <name evidence="3" type="ORF">INT46_011079</name>
</gene>
<feature type="transmembrane region" description="Helical" evidence="1">
    <location>
        <begin position="112"/>
        <end position="131"/>
    </location>
</feature>
<dbReference type="InterPro" id="IPR015672">
    <property type="entry name" value="GPHR/GTG"/>
</dbReference>
<comment type="caution">
    <text evidence="3">The sequence shown here is derived from an EMBL/GenBank/DDBJ whole genome shotgun (WGS) entry which is preliminary data.</text>
</comment>
<feature type="transmembrane region" description="Helical" evidence="1">
    <location>
        <begin position="405"/>
        <end position="428"/>
    </location>
</feature>
<feature type="transmembrane region" description="Helical" evidence="1">
    <location>
        <begin position="324"/>
        <end position="341"/>
    </location>
</feature>
<dbReference type="OrthoDB" id="264392at2759"/>
<dbReference type="Pfam" id="PF12430">
    <property type="entry name" value="ABA_GPCR"/>
    <property type="match status" value="1"/>
</dbReference>
<dbReference type="Proteomes" id="UP000650833">
    <property type="component" value="Unassembled WGS sequence"/>
</dbReference>
<reference evidence="3" key="1">
    <citation type="submission" date="2020-12" db="EMBL/GenBank/DDBJ databases">
        <title>Metabolic potential, ecology and presence of endohyphal bacteria is reflected in genomic diversity of Mucoromycotina.</title>
        <authorList>
            <person name="Muszewska A."/>
            <person name="Okrasinska A."/>
            <person name="Steczkiewicz K."/>
            <person name="Drgas O."/>
            <person name="Orlowska M."/>
            <person name="Perlinska-Lenart U."/>
            <person name="Aleksandrzak-Piekarczyk T."/>
            <person name="Szatraj K."/>
            <person name="Zielenkiewicz U."/>
            <person name="Pilsyk S."/>
            <person name="Malc E."/>
            <person name="Mieczkowski P."/>
            <person name="Kruszewska J.S."/>
            <person name="Biernat P."/>
            <person name="Pawlowska J."/>
        </authorList>
    </citation>
    <scope>NUCLEOTIDE SEQUENCE</scope>
    <source>
        <strain evidence="3">CBS 226.32</strain>
    </source>
</reference>
<keyword evidence="4" id="KW-1185">Reference proteome</keyword>
<feature type="transmembrane region" description="Helical" evidence="1">
    <location>
        <begin position="45"/>
        <end position="67"/>
    </location>
</feature>
<protein>
    <recommendedName>
        <fullName evidence="2">Abscisic acid G-protein coupled receptor-like domain-containing protein</fullName>
    </recommendedName>
</protein>
<keyword evidence="1" id="KW-0812">Transmembrane</keyword>
<dbReference type="AlphaFoldDB" id="A0A8H7QJ26"/>
<keyword evidence="1" id="KW-0472">Membrane</keyword>
<feature type="transmembrane region" description="Helical" evidence="1">
    <location>
        <begin position="268"/>
        <end position="286"/>
    </location>
</feature>
<proteinExistence type="predicted"/>
<keyword evidence="1" id="KW-1133">Transmembrane helix</keyword>